<evidence type="ECO:0000313" key="3">
    <source>
        <dbReference type="Proteomes" id="UP000001058"/>
    </source>
</evidence>
<dbReference type="EMBL" id="GL378379">
    <property type="protein sequence ID" value="EFJ42766.1"/>
    <property type="molecule type" value="Genomic_DNA"/>
</dbReference>
<dbReference type="KEGG" id="vcn:VOLCADRAFT_97158"/>
<dbReference type="InParanoid" id="D8UC12"/>
<reference evidence="2 3" key="1">
    <citation type="journal article" date="2010" name="Science">
        <title>Genomic analysis of organismal complexity in the multicellular green alga Volvox carteri.</title>
        <authorList>
            <person name="Prochnik S.E."/>
            <person name="Umen J."/>
            <person name="Nedelcu A.M."/>
            <person name="Hallmann A."/>
            <person name="Miller S.M."/>
            <person name="Nishii I."/>
            <person name="Ferris P."/>
            <person name="Kuo A."/>
            <person name="Mitros T."/>
            <person name="Fritz-Laylin L.K."/>
            <person name="Hellsten U."/>
            <person name="Chapman J."/>
            <person name="Simakov O."/>
            <person name="Rensing S.A."/>
            <person name="Terry A."/>
            <person name="Pangilinan J."/>
            <person name="Kapitonov V."/>
            <person name="Jurka J."/>
            <person name="Salamov A."/>
            <person name="Shapiro H."/>
            <person name="Schmutz J."/>
            <person name="Grimwood J."/>
            <person name="Lindquist E."/>
            <person name="Lucas S."/>
            <person name="Grigoriev I.V."/>
            <person name="Schmitt R."/>
            <person name="Kirk D."/>
            <person name="Rokhsar D.S."/>
        </authorList>
    </citation>
    <scope>NUCLEOTIDE SEQUENCE [LARGE SCALE GENOMIC DNA]</scope>
    <source>
        <strain evidence="3">f. Nagariensis / Eve</strain>
    </source>
</reference>
<evidence type="ECO:0000313" key="2">
    <source>
        <dbReference type="EMBL" id="EFJ42766.1"/>
    </source>
</evidence>
<proteinExistence type="predicted"/>
<feature type="compositionally biased region" description="Polar residues" evidence="1">
    <location>
        <begin position="109"/>
        <end position="124"/>
    </location>
</feature>
<evidence type="ECO:0000256" key="1">
    <source>
        <dbReference type="SAM" id="MobiDB-lite"/>
    </source>
</evidence>
<organism evidence="3">
    <name type="scientific">Volvox carteri f. nagariensis</name>
    <dbReference type="NCBI Taxonomy" id="3068"/>
    <lineage>
        <taxon>Eukaryota</taxon>
        <taxon>Viridiplantae</taxon>
        <taxon>Chlorophyta</taxon>
        <taxon>core chlorophytes</taxon>
        <taxon>Chlorophyceae</taxon>
        <taxon>CS clade</taxon>
        <taxon>Chlamydomonadales</taxon>
        <taxon>Volvocaceae</taxon>
        <taxon>Volvox</taxon>
    </lineage>
</organism>
<dbReference type="AlphaFoldDB" id="D8UC12"/>
<protein>
    <submittedName>
        <fullName evidence="2">Uncharacterized protein</fullName>
    </submittedName>
</protein>
<name>D8UC12_VOLCA</name>
<keyword evidence="3" id="KW-1185">Reference proteome</keyword>
<dbReference type="RefSeq" id="XP_002956227.1">
    <property type="nucleotide sequence ID" value="XM_002956181.1"/>
</dbReference>
<sequence length="124" mass="13852">MAEHNIPAFIHYEDKRSVNPVAFKPLIQARLHATTFISDRCPMMHMRGQAWSNVIHKKRLTCRTTPPLRSPRTSGHPAGCRKRSSVAVLNKQEFKLSPNRPGGSPLILTPTSSALHTHVPRTTA</sequence>
<dbReference type="Proteomes" id="UP000001058">
    <property type="component" value="Unassembled WGS sequence"/>
</dbReference>
<gene>
    <name evidence="2" type="ORF">VOLCADRAFT_97158</name>
</gene>
<accession>D8UC12</accession>
<feature type="region of interest" description="Disordered" evidence="1">
    <location>
        <begin position="63"/>
        <end position="124"/>
    </location>
</feature>
<dbReference type="GeneID" id="9618976"/>